<gene>
    <name evidence="2" type="ORF">FAB82_00005</name>
</gene>
<dbReference type="EMBL" id="STGY01000001">
    <property type="protein sequence ID" value="THV43486.1"/>
    <property type="molecule type" value="Genomic_DNA"/>
</dbReference>
<dbReference type="PANTHER" id="PTHR21310">
    <property type="entry name" value="AMINOGLYCOSIDE PHOSPHOTRANSFERASE-RELATED-RELATED"/>
    <property type="match status" value="1"/>
</dbReference>
<reference evidence="3" key="1">
    <citation type="submission" date="2019-04" db="EMBL/GenBank/DDBJ databases">
        <title>Nocardioides xinjiangensis sp. nov.</title>
        <authorList>
            <person name="Liu S."/>
        </authorList>
    </citation>
    <scope>NUCLEOTIDE SEQUENCE [LARGE SCALE GENOMIC DNA]</scope>
    <source>
        <strain evidence="3">18</strain>
    </source>
</reference>
<evidence type="ECO:0000313" key="3">
    <source>
        <dbReference type="Proteomes" id="UP000308760"/>
    </source>
</evidence>
<name>A0A4V4HSY9_9ACTN</name>
<dbReference type="Gene3D" id="3.90.1200.10">
    <property type="match status" value="1"/>
</dbReference>
<evidence type="ECO:0000313" key="2">
    <source>
        <dbReference type="EMBL" id="THV43486.1"/>
    </source>
</evidence>
<comment type="caution">
    <text evidence="2">The sequence shown here is derived from an EMBL/GenBank/DDBJ whole genome shotgun (WGS) entry which is preliminary data.</text>
</comment>
<dbReference type="Pfam" id="PF01636">
    <property type="entry name" value="APH"/>
    <property type="match status" value="1"/>
</dbReference>
<protein>
    <recommendedName>
        <fullName evidence="1">Aminoglycoside phosphotransferase domain-containing protein</fullName>
    </recommendedName>
</protein>
<evidence type="ECO:0000259" key="1">
    <source>
        <dbReference type="Pfam" id="PF01636"/>
    </source>
</evidence>
<dbReference type="SUPFAM" id="SSF56112">
    <property type="entry name" value="Protein kinase-like (PK-like)"/>
    <property type="match status" value="1"/>
</dbReference>
<keyword evidence="3" id="KW-1185">Reference proteome</keyword>
<organism evidence="2 3">
    <name type="scientific">Glycomyces buryatensis</name>
    <dbReference type="NCBI Taxonomy" id="2570927"/>
    <lineage>
        <taxon>Bacteria</taxon>
        <taxon>Bacillati</taxon>
        <taxon>Actinomycetota</taxon>
        <taxon>Actinomycetes</taxon>
        <taxon>Glycomycetales</taxon>
        <taxon>Glycomycetaceae</taxon>
        <taxon>Glycomyces</taxon>
    </lineage>
</organism>
<accession>A0A4V4HSY9</accession>
<sequence length="245" mass="27666">MQVETLSGGNMDPVVRIGGTVRRVSGEWTEAVHELLRSYESAGIPETPRPRGIDPEGREILTFIEGVTLEQAPPETRWRPSILRAAGALLRRLHDASEPLVARSVVWRSESHSPVEVLCHNDFAPYNLIVREHRLVGVIDFDMASPGPRIWDFAYLAYRLIPYAEDAAGFDPARYGSREDRLGELIETYGADFTPLEVRKAAARRLEDLAAFTERRATETGRQEFTEHAAMYRRDAERCRDGTSM</sequence>
<dbReference type="RefSeq" id="WP_136532484.1">
    <property type="nucleotide sequence ID" value="NZ_STGY01000001.1"/>
</dbReference>
<dbReference type="InterPro" id="IPR002575">
    <property type="entry name" value="Aminoglycoside_PTrfase"/>
</dbReference>
<dbReference type="InterPro" id="IPR051678">
    <property type="entry name" value="AGP_Transferase"/>
</dbReference>
<dbReference type="OrthoDB" id="236897at2"/>
<reference evidence="2 3" key="2">
    <citation type="submission" date="2019-05" db="EMBL/GenBank/DDBJ databases">
        <title>Glycomyces buryatensis sp. nov.</title>
        <authorList>
            <person name="Nikitina E."/>
        </authorList>
    </citation>
    <scope>NUCLEOTIDE SEQUENCE [LARGE SCALE GENOMIC DNA]</scope>
    <source>
        <strain evidence="2 3">18</strain>
    </source>
</reference>
<feature type="domain" description="Aminoglycoside phosphotransferase" evidence="1">
    <location>
        <begin position="115"/>
        <end position="166"/>
    </location>
</feature>
<dbReference type="AlphaFoldDB" id="A0A4V4HSY9"/>
<dbReference type="InterPro" id="IPR011009">
    <property type="entry name" value="Kinase-like_dom_sf"/>
</dbReference>
<dbReference type="Proteomes" id="UP000308760">
    <property type="component" value="Unassembled WGS sequence"/>
</dbReference>
<proteinExistence type="predicted"/>